<sequence length="919" mass="100378">MSQRPESGGTDPKPIRRRLYETPLSASVPHRRTLDFVSEAWSVREEAASLASFDNFADQDTSLDIDQLSEINESEYHLHSNASNIPLPYSDDPIQPFVPPVHPLLDEIPKGIAQSPTPENMSVSKHILRLIPSVLVGLLLNILDGLSYGVIFFPPVPMFANLESAGLTLFYTSTIICQLVFSLGASGFKACIGSQMIEIVPFLHSMSLSVLAQLPNTSRDEVIATTVATFAASCLVTGAVFFFLGFLKLGSLVQFFPTHILLGCIGGVGLFLVRTGIEVACGGAENLPNLLHEPALLANLIFTLVLGTILLISERRISSPLALPLALMIAFVSVHLAVYLVPGIGLDKAREIGWFFPTTASNEPWNAVFQYYRPSLVHVGPVIKNIPNMLALTFFGIAHVPINVPALCAATDEDNIDVDKELVAHGISNTLAGLCGTVQNYLVYTNSVMFVRTGADSNLAGLLLVFATVGIMIAGPAIIGYIPIGVVASLIFIMGIDLAIEAIVDTYGRIRKQEYATIIIIALVMAFYDFVAGIGVGAALSCIFFVFNSARANPVTSHFTCAVAHSTVLRPPTLTRFLRTVGSQIHIMRLGGALFFGTNGKLESQVKALAHNETGMRYLVIDLQHVTDIDYCTADTFVRLKRVLDKSNVRLVLSGAESAGHKIRGLKAVDLVPETVHEDSNEVRVFNTLNTALEYIENQFIKEFYTSRMTNAHNPAGGPSNTYQVIPIARQDSLRVPSSSMASSVISSSVLGTTPRQTHARMAAKSAIHEDLKESRKWAEHQQPLALILQVVNNISQRQADLWERLVPYLTFQCYSGNTILPCGIHFIESGVLRVEYNVGYYETALAGTVVGDYASKTHVQVKAETNSRVWSLSAEKWRQLRLAHDAEHDELVAELTSVLLELVFDRYASMTEYFSIAD</sequence>
<feature type="transmembrane region" description="Helical" evidence="5">
    <location>
        <begin position="222"/>
        <end position="246"/>
    </location>
</feature>
<feature type="transmembrane region" description="Helical" evidence="5">
    <location>
        <begin position="294"/>
        <end position="313"/>
    </location>
</feature>
<feature type="transmembrane region" description="Helical" evidence="5">
    <location>
        <begin position="516"/>
        <end position="547"/>
    </location>
</feature>
<dbReference type="GO" id="GO:0016020">
    <property type="term" value="C:membrane"/>
    <property type="evidence" value="ECO:0007669"/>
    <property type="project" value="UniProtKB-SubCell"/>
</dbReference>
<dbReference type="PROSITE" id="PS50801">
    <property type="entry name" value="STAS"/>
    <property type="match status" value="1"/>
</dbReference>
<reference evidence="7 8" key="1">
    <citation type="journal article" date="2023" name="Elife">
        <title>Identification of key yeast species and microbe-microbe interactions impacting larval growth of Drosophila in the wild.</title>
        <authorList>
            <person name="Mure A."/>
            <person name="Sugiura Y."/>
            <person name="Maeda R."/>
            <person name="Honda K."/>
            <person name="Sakurai N."/>
            <person name="Takahashi Y."/>
            <person name="Watada M."/>
            <person name="Katoh T."/>
            <person name="Gotoh A."/>
            <person name="Gotoh Y."/>
            <person name="Taniguchi I."/>
            <person name="Nakamura K."/>
            <person name="Hayashi T."/>
            <person name="Katayama T."/>
            <person name="Uemura T."/>
            <person name="Hattori Y."/>
        </authorList>
    </citation>
    <scope>NUCLEOTIDE SEQUENCE [LARGE SCALE GENOMIC DNA]</scope>
    <source>
        <strain evidence="7 8">SB-73</strain>
    </source>
</reference>
<feature type="transmembrane region" description="Helical" evidence="5">
    <location>
        <begin position="252"/>
        <end position="273"/>
    </location>
</feature>
<evidence type="ECO:0000256" key="3">
    <source>
        <dbReference type="ARBA" id="ARBA00022989"/>
    </source>
</evidence>
<evidence type="ECO:0000313" key="8">
    <source>
        <dbReference type="Proteomes" id="UP001362899"/>
    </source>
</evidence>
<evidence type="ECO:0000256" key="2">
    <source>
        <dbReference type="ARBA" id="ARBA00022692"/>
    </source>
</evidence>
<protein>
    <submittedName>
        <fullName evidence="7">Vsb1 protein</fullName>
    </submittedName>
</protein>
<feature type="domain" description="STAS" evidence="6">
    <location>
        <begin position="587"/>
        <end position="696"/>
    </location>
</feature>
<dbReference type="SUPFAM" id="SSF51206">
    <property type="entry name" value="cAMP-binding domain-like"/>
    <property type="match status" value="1"/>
</dbReference>
<evidence type="ECO:0000256" key="5">
    <source>
        <dbReference type="SAM" id="Phobius"/>
    </source>
</evidence>
<keyword evidence="3 5" id="KW-1133">Transmembrane helix</keyword>
<dbReference type="Proteomes" id="UP001362899">
    <property type="component" value="Unassembled WGS sequence"/>
</dbReference>
<comment type="caution">
    <text evidence="7">The sequence shown here is derived from an EMBL/GenBank/DDBJ whole genome shotgun (WGS) entry which is preliminary data.</text>
</comment>
<keyword evidence="4 5" id="KW-0472">Membrane</keyword>
<keyword evidence="2 5" id="KW-0812">Transmembrane</keyword>
<gene>
    <name evidence="7" type="ORF">DASB73_018760</name>
</gene>
<dbReference type="AlphaFoldDB" id="A0AAV5RID8"/>
<evidence type="ECO:0000256" key="1">
    <source>
        <dbReference type="ARBA" id="ARBA00004141"/>
    </source>
</evidence>
<proteinExistence type="predicted"/>
<feature type="transmembrane region" description="Helical" evidence="5">
    <location>
        <begin position="319"/>
        <end position="341"/>
    </location>
</feature>
<dbReference type="InterPro" id="IPR018490">
    <property type="entry name" value="cNMP-bd_dom_sf"/>
</dbReference>
<feature type="transmembrane region" description="Helical" evidence="5">
    <location>
        <begin position="130"/>
        <end position="153"/>
    </location>
</feature>
<dbReference type="Gene3D" id="3.30.750.24">
    <property type="entry name" value="STAS domain"/>
    <property type="match status" value="1"/>
</dbReference>
<name>A0AAV5RID8_STABA</name>
<dbReference type="InterPro" id="IPR011547">
    <property type="entry name" value="SLC26A/SulP_dom"/>
</dbReference>
<comment type="subcellular location">
    <subcellularLocation>
        <location evidence="1">Membrane</location>
        <topology evidence="1">Multi-pass membrane protein</topology>
    </subcellularLocation>
</comment>
<evidence type="ECO:0000313" key="7">
    <source>
        <dbReference type="EMBL" id="GMM50918.1"/>
    </source>
</evidence>
<dbReference type="InterPro" id="IPR002645">
    <property type="entry name" value="STAS_dom"/>
</dbReference>
<evidence type="ECO:0000256" key="4">
    <source>
        <dbReference type="ARBA" id="ARBA00023136"/>
    </source>
</evidence>
<dbReference type="PANTHER" id="PTHR43310">
    <property type="entry name" value="SULFATE TRANSPORTER YBAR-RELATED"/>
    <property type="match status" value="1"/>
</dbReference>
<dbReference type="PANTHER" id="PTHR43310:SF4">
    <property type="entry name" value="AFR304WP"/>
    <property type="match status" value="1"/>
</dbReference>
<feature type="transmembrane region" description="Helical" evidence="5">
    <location>
        <begin position="459"/>
        <end position="478"/>
    </location>
</feature>
<dbReference type="EMBL" id="BTGC01000003">
    <property type="protein sequence ID" value="GMM50918.1"/>
    <property type="molecule type" value="Genomic_DNA"/>
</dbReference>
<dbReference type="InterPro" id="IPR036513">
    <property type="entry name" value="STAS_dom_sf"/>
</dbReference>
<feature type="transmembrane region" description="Helical" evidence="5">
    <location>
        <begin position="165"/>
        <end position="188"/>
    </location>
</feature>
<feature type="transmembrane region" description="Helical" evidence="5">
    <location>
        <begin position="484"/>
        <end position="504"/>
    </location>
</feature>
<dbReference type="CDD" id="cd07042">
    <property type="entry name" value="STAS_SulP_like_sulfate_transporter"/>
    <property type="match status" value="1"/>
</dbReference>
<keyword evidence="8" id="KW-1185">Reference proteome</keyword>
<dbReference type="Pfam" id="PF01740">
    <property type="entry name" value="STAS"/>
    <property type="match status" value="1"/>
</dbReference>
<dbReference type="SUPFAM" id="SSF52091">
    <property type="entry name" value="SpoIIaa-like"/>
    <property type="match status" value="1"/>
</dbReference>
<accession>A0AAV5RID8</accession>
<dbReference type="Pfam" id="PF00916">
    <property type="entry name" value="Sulfate_transp"/>
    <property type="match status" value="1"/>
</dbReference>
<organism evidence="7 8">
    <name type="scientific">Starmerella bacillaris</name>
    <name type="common">Yeast</name>
    <name type="synonym">Candida zemplinina</name>
    <dbReference type="NCBI Taxonomy" id="1247836"/>
    <lineage>
        <taxon>Eukaryota</taxon>
        <taxon>Fungi</taxon>
        <taxon>Dikarya</taxon>
        <taxon>Ascomycota</taxon>
        <taxon>Saccharomycotina</taxon>
        <taxon>Dipodascomycetes</taxon>
        <taxon>Dipodascales</taxon>
        <taxon>Trichomonascaceae</taxon>
        <taxon>Starmerella</taxon>
    </lineage>
</organism>
<evidence type="ECO:0000259" key="6">
    <source>
        <dbReference type="PROSITE" id="PS50801"/>
    </source>
</evidence>
<dbReference type="InterPro" id="IPR052706">
    <property type="entry name" value="Membrane-Transporter-like"/>
</dbReference>